<feature type="region of interest" description="Disordered" evidence="1">
    <location>
        <begin position="323"/>
        <end position="349"/>
    </location>
</feature>
<evidence type="ECO:0000259" key="2">
    <source>
        <dbReference type="Pfam" id="PF20499"/>
    </source>
</evidence>
<dbReference type="PANTHER" id="PTHR24401:SF29">
    <property type="entry name" value="SI:CH211-243P7.3-RELATED"/>
    <property type="match status" value="1"/>
</dbReference>
<comment type="caution">
    <text evidence="3">The sequence shown here is derived from an EMBL/GenBank/DDBJ whole genome shotgun (WGS) entry which is preliminary data.</text>
</comment>
<dbReference type="Proteomes" id="UP000823561">
    <property type="component" value="Chromosome 8"/>
</dbReference>
<accession>A0AAV6GSP3</accession>
<gene>
    <name evidence="3" type="ORF">AALO_G00118280</name>
</gene>
<dbReference type="Pfam" id="PF20499">
    <property type="entry name" value="DUF6729"/>
    <property type="match status" value="1"/>
</dbReference>
<dbReference type="InterPro" id="IPR046616">
    <property type="entry name" value="DUF6729"/>
</dbReference>
<protein>
    <recommendedName>
        <fullName evidence="2">DUF6729 domain-containing protein</fullName>
    </recommendedName>
</protein>
<organism evidence="3 4">
    <name type="scientific">Alosa alosa</name>
    <name type="common">allis shad</name>
    <dbReference type="NCBI Taxonomy" id="278164"/>
    <lineage>
        <taxon>Eukaryota</taxon>
        <taxon>Metazoa</taxon>
        <taxon>Chordata</taxon>
        <taxon>Craniata</taxon>
        <taxon>Vertebrata</taxon>
        <taxon>Euteleostomi</taxon>
        <taxon>Actinopterygii</taxon>
        <taxon>Neopterygii</taxon>
        <taxon>Teleostei</taxon>
        <taxon>Clupei</taxon>
        <taxon>Clupeiformes</taxon>
        <taxon>Clupeoidei</taxon>
        <taxon>Clupeidae</taxon>
        <taxon>Alosa</taxon>
    </lineage>
</organism>
<evidence type="ECO:0000313" key="4">
    <source>
        <dbReference type="Proteomes" id="UP000823561"/>
    </source>
</evidence>
<sequence length="349" mass="39522">MEMRKEHKLSTKWINRLLNRSWRDRGRYPLHCQVFIFPRGWRTTLPADMQEWVSEAFLQSRHGHTALVTPVKLWWYPPAPPAAPRQPPSSPALYFARPLFLWFPYHFWHCALLCPRPECSRLGRKLAGAGFYKTVRRVLDIDGYYYVATEYLECNNCHTKVAAWSKEVLGQLDRCLQLQFPAILTYKLACDKKVVKLLREKTVGRSVKDLLRYLSEQHHQAWMSRCLHYLTACSFSSTSTSTSTSTSIFASTYTSTSASTSTSSLCSSGHHPVLPPPPMIPLPSVEWLSTFIGVQDEFEHLPGALNRLSQRLLKRKLVVGAEHSSDGPGCGSCPKCPQPAAPDGMSPTL</sequence>
<reference evidence="3" key="1">
    <citation type="submission" date="2020-10" db="EMBL/GenBank/DDBJ databases">
        <title>Chromosome-scale genome assembly of the Allis shad, Alosa alosa.</title>
        <authorList>
            <person name="Margot Z."/>
            <person name="Christophe K."/>
            <person name="Cabau C."/>
            <person name="Louis A."/>
            <person name="Berthelot C."/>
            <person name="Parey E."/>
            <person name="Roest Crollius H."/>
            <person name="Montfort J."/>
            <person name="Robinson-Rechavi M."/>
            <person name="Bucao C."/>
            <person name="Bouchez O."/>
            <person name="Gislard M."/>
            <person name="Lluch J."/>
            <person name="Milhes M."/>
            <person name="Lampietro C."/>
            <person name="Lopez Roques C."/>
            <person name="Donnadieu C."/>
            <person name="Braasch I."/>
            <person name="Desvignes T."/>
            <person name="Postlethwait J."/>
            <person name="Bobe J."/>
            <person name="Guiguen Y."/>
        </authorList>
    </citation>
    <scope>NUCLEOTIDE SEQUENCE</scope>
    <source>
        <strain evidence="3">M-15738</strain>
        <tissue evidence="3">Blood</tissue>
    </source>
</reference>
<dbReference type="AlphaFoldDB" id="A0AAV6GSP3"/>
<name>A0AAV6GSP3_9TELE</name>
<evidence type="ECO:0000313" key="3">
    <source>
        <dbReference type="EMBL" id="KAG5277494.1"/>
    </source>
</evidence>
<evidence type="ECO:0000256" key="1">
    <source>
        <dbReference type="SAM" id="MobiDB-lite"/>
    </source>
</evidence>
<proteinExistence type="predicted"/>
<keyword evidence="4" id="KW-1185">Reference proteome</keyword>
<dbReference type="EMBL" id="JADWDJ010000008">
    <property type="protein sequence ID" value="KAG5277494.1"/>
    <property type="molecule type" value="Genomic_DNA"/>
</dbReference>
<feature type="domain" description="DUF6729" evidence="2">
    <location>
        <begin position="41"/>
        <end position="240"/>
    </location>
</feature>
<dbReference type="PANTHER" id="PTHR24401">
    <property type="entry name" value="SI:CH211-243P7.3-RELATED"/>
    <property type="match status" value="1"/>
</dbReference>